<dbReference type="Proteomes" id="UP000014680">
    <property type="component" value="Unassembled WGS sequence"/>
</dbReference>
<dbReference type="OrthoDB" id="28773at2759"/>
<evidence type="ECO:0000256" key="1">
    <source>
        <dbReference type="ARBA" id="ARBA00001798"/>
    </source>
</evidence>
<dbReference type="GO" id="GO:0008270">
    <property type="term" value="F:zinc ion binding"/>
    <property type="evidence" value="ECO:0007669"/>
    <property type="project" value="UniProtKB-KW"/>
</dbReference>
<dbReference type="FunFam" id="1.20.120.1750:FF:000023">
    <property type="entry name" value="RBR-type E3 ubiquitin transferase"/>
    <property type="match status" value="1"/>
</dbReference>
<keyword evidence="6 9" id="KW-0863">Zinc-finger</keyword>
<dbReference type="Pfam" id="PF00097">
    <property type="entry name" value="zf-C3HC4"/>
    <property type="match status" value="1"/>
</dbReference>
<dbReference type="InterPro" id="IPR018957">
    <property type="entry name" value="Znf_C3HC4_RING-type"/>
</dbReference>
<protein>
    <recommendedName>
        <fullName evidence="2">RBR-type E3 ubiquitin transferase</fullName>
        <ecNumber evidence="2">2.3.2.31</ecNumber>
    </recommendedName>
</protein>
<dbReference type="GO" id="GO:0016567">
    <property type="term" value="P:protein ubiquitination"/>
    <property type="evidence" value="ECO:0007669"/>
    <property type="project" value="InterPro"/>
</dbReference>
<evidence type="ECO:0000259" key="11">
    <source>
        <dbReference type="PROSITE" id="PS51873"/>
    </source>
</evidence>
<dbReference type="KEGG" id="eiv:EIN_229130"/>
<dbReference type="InterPro" id="IPR031127">
    <property type="entry name" value="E3_UB_ligase_RBR"/>
</dbReference>
<keyword evidence="3" id="KW-0808">Transferase</keyword>
<dbReference type="Gene3D" id="3.30.40.10">
    <property type="entry name" value="Zinc/RING finger domain, C3HC4 (zinc finger)"/>
    <property type="match status" value="1"/>
</dbReference>
<dbReference type="PROSITE" id="PS00518">
    <property type="entry name" value="ZF_RING_1"/>
    <property type="match status" value="1"/>
</dbReference>
<dbReference type="VEuPathDB" id="AmoebaDB:EIN_229130"/>
<dbReference type="Gene3D" id="1.20.120.1750">
    <property type="match status" value="1"/>
</dbReference>
<evidence type="ECO:0000259" key="10">
    <source>
        <dbReference type="PROSITE" id="PS50089"/>
    </source>
</evidence>
<evidence type="ECO:0000313" key="12">
    <source>
        <dbReference type="EMBL" id="ELP88400.1"/>
    </source>
</evidence>
<dbReference type="Pfam" id="PF01485">
    <property type="entry name" value="IBR"/>
    <property type="match status" value="1"/>
</dbReference>
<evidence type="ECO:0000256" key="8">
    <source>
        <dbReference type="ARBA" id="ARBA00022833"/>
    </source>
</evidence>
<gene>
    <name evidence="12" type="ORF">EIN_229130</name>
</gene>
<keyword evidence="5" id="KW-0677">Repeat</keyword>
<accession>A0A0A1U687</accession>
<evidence type="ECO:0000256" key="5">
    <source>
        <dbReference type="ARBA" id="ARBA00022737"/>
    </source>
</evidence>
<keyword evidence="4" id="KW-0479">Metal-binding</keyword>
<proteinExistence type="predicted"/>
<dbReference type="InterPro" id="IPR002867">
    <property type="entry name" value="IBR_dom"/>
</dbReference>
<evidence type="ECO:0000313" key="13">
    <source>
        <dbReference type="Proteomes" id="UP000014680"/>
    </source>
</evidence>
<evidence type="ECO:0000256" key="9">
    <source>
        <dbReference type="PROSITE-ProRule" id="PRU00175"/>
    </source>
</evidence>
<evidence type="ECO:0000256" key="7">
    <source>
        <dbReference type="ARBA" id="ARBA00022786"/>
    </source>
</evidence>
<dbReference type="EC" id="2.3.2.31" evidence="2"/>
<dbReference type="RefSeq" id="XP_004255171.1">
    <property type="nucleotide sequence ID" value="XM_004255123.1"/>
</dbReference>
<name>A0A0A1U687_ENTIV</name>
<dbReference type="GO" id="GO:0061630">
    <property type="term" value="F:ubiquitin protein ligase activity"/>
    <property type="evidence" value="ECO:0007669"/>
    <property type="project" value="UniProtKB-EC"/>
</dbReference>
<evidence type="ECO:0000256" key="4">
    <source>
        <dbReference type="ARBA" id="ARBA00022723"/>
    </source>
</evidence>
<dbReference type="InterPro" id="IPR001841">
    <property type="entry name" value="Znf_RING"/>
</dbReference>
<feature type="domain" description="RING-type" evidence="11">
    <location>
        <begin position="41"/>
        <end position="251"/>
    </location>
</feature>
<dbReference type="Pfam" id="PF22191">
    <property type="entry name" value="IBR_1"/>
    <property type="match status" value="1"/>
</dbReference>
<dbReference type="GeneID" id="14887422"/>
<dbReference type="InterPro" id="IPR017907">
    <property type="entry name" value="Znf_RING_CS"/>
</dbReference>
<dbReference type="PROSITE" id="PS50089">
    <property type="entry name" value="ZF_RING_2"/>
    <property type="match status" value="1"/>
</dbReference>
<dbReference type="PANTHER" id="PTHR11685">
    <property type="entry name" value="RBR FAMILY RING FINGER AND IBR DOMAIN-CONTAINING"/>
    <property type="match status" value="1"/>
</dbReference>
<sequence length="251" mass="28945">MEQNYPPMDYETLITKDKEGMKKMVREYIREKRAYFPKKDKQLECGICFSESDQSFFYTNPFCGHSFCIPCLSDHVRTKINDANTIIKCPQGGCTSEIPYNDLVDFGLVTDPALLQKYDATLTRLSLDNDTNTVYCIKCGTAMIGEPSTTMVRCVKCDYCFCCRCKEQWHADSTCEKYQQWKKDNAKGSTAFEEYIRNHAKLCPNCHQPIEKNGGCNHMTCKCGYQFCWLCMQKYTSTHFLSNTTGCKQYS</sequence>
<dbReference type="EMBL" id="KB206756">
    <property type="protein sequence ID" value="ELP88400.1"/>
    <property type="molecule type" value="Genomic_DNA"/>
</dbReference>
<dbReference type="SUPFAM" id="SSF57850">
    <property type="entry name" value="RING/U-box"/>
    <property type="match status" value="3"/>
</dbReference>
<dbReference type="AlphaFoldDB" id="A0A0A1U687"/>
<dbReference type="OMA" id="CPDMACR"/>
<reference evidence="12 13" key="1">
    <citation type="submission" date="2012-10" db="EMBL/GenBank/DDBJ databases">
        <authorList>
            <person name="Zafar N."/>
            <person name="Inman J."/>
            <person name="Hall N."/>
            <person name="Lorenzi H."/>
            <person name="Caler E."/>
        </authorList>
    </citation>
    <scope>NUCLEOTIDE SEQUENCE [LARGE SCALE GENOMIC DNA]</scope>
    <source>
        <strain evidence="12 13">IP1</strain>
    </source>
</reference>
<dbReference type="InterPro" id="IPR013083">
    <property type="entry name" value="Znf_RING/FYVE/PHD"/>
</dbReference>
<evidence type="ECO:0000256" key="3">
    <source>
        <dbReference type="ARBA" id="ARBA00022679"/>
    </source>
</evidence>
<dbReference type="PROSITE" id="PS51873">
    <property type="entry name" value="TRIAD"/>
    <property type="match status" value="1"/>
</dbReference>
<evidence type="ECO:0000256" key="2">
    <source>
        <dbReference type="ARBA" id="ARBA00012251"/>
    </source>
</evidence>
<organism evidence="12 13">
    <name type="scientific">Entamoeba invadens IP1</name>
    <dbReference type="NCBI Taxonomy" id="370355"/>
    <lineage>
        <taxon>Eukaryota</taxon>
        <taxon>Amoebozoa</taxon>
        <taxon>Evosea</taxon>
        <taxon>Archamoebae</taxon>
        <taxon>Mastigamoebida</taxon>
        <taxon>Entamoebidae</taxon>
        <taxon>Entamoeba</taxon>
    </lineage>
</organism>
<evidence type="ECO:0000256" key="6">
    <source>
        <dbReference type="ARBA" id="ARBA00022771"/>
    </source>
</evidence>
<dbReference type="InterPro" id="IPR044066">
    <property type="entry name" value="TRIAD_supradom"/>
</dbReference>
<comment type="catalytic activity">
    <reaction evidence="1">
        <text>[E2 ubiquitin-conjugating enzyme]-S-ubiquitinyl-L-cysteine + [acceptor protein]-L-lysine = [E2 ubiquitin-conjugating enzyme]-L-cysteine + [acceptor protein]-N(6)-ubiquitinyl-L-lysine.</text>
        <dbReference type="EC" id="2.3.2.31"/>
    </reaction>
</comment>
<keyword evidence="8" id="KW-0862">Zinc</keyword>
<feature type="domain" description="RING-type" evidence="10">
    <location>
        <begin position="45"/>
        <end position="90"/>
    </location>
</feature>
<keyword evidence="7" id="KW-0833">Ubl conjugation pathway</keyword>
<dbReference type="SMART" id="SM00647">
    <property type="entry name" value="IBR"/>
    <property type="match status" value="2"/>
</dbReference>
<keyword evidence="13" id="KW-1185">Reference proteome</keyword>